<gene>
    <name evidence="3" type="ORF">H696_01323</name>
</gene>
<dbReference type="Gene3D" id="2.40.10.120">
    <property type="match status" value="1"/>
</dbReference>
<dbReference type="InterPro" id="IPR001940">
    <property type="entry name" value="Peptidase_S1C"/>
</dbReference>
<dbReference type="SUPFAM" id="SSF50494">
    <property type="entry name" value="Trypsin-like serine proteases"/>
    <property type="match status" value="1"/>
</dbReference>
<dbReference type="Pfam" id="PF13365">
    <property type="entry name" value="Trypsin_2"/>
    <property type="match status" value="1"/>
</dbReference>
<dbReference type="PANTHER" id="PTHR22939:SF125">
    <property type="entry name" value="PROTEASE DO-LIKE 14-RELATED"/>
    <property type="match status" value="1"/>
</dbReference>
<dbReference type="AlphaFoldDB" id="A0A058ZDA6"/>
<dbReference type="Proteomes" id="UP000030693">
    <property type="component" value="Unassembled WGS sequence"/>
</dbReference>
<dbReference type="eggNOG" id="KOG1320">
    <property type="taxonomic scope" value="Eukaryota"/>
</dbReference>
<dbReference type="OrthoDB" id="4217619at2759"/>
<evidence type="ECO:0000256" key="2">
    <source>
        <dbReference type="SAM" id="MobiDB-lite"/>
    </source>
</evidence>
<dbReference type="PRINTS" id="PR00834">
    <property type="entry name" value="PROTEASES2C"/>
</dbReference>
<protein>
    <recommendedName>
        <fullName evidence="5">PDZ domain-containing protein</fullName>
    </recommendedName>
</protein>
<dbReference type="PANTHER" id="PTHR22939">
    <property type="entry name" value="SERINE PROTEASE FAMILY S1C HTRA-RELATED"/>
    <property type="match status" value="1"/>
</dbReference>
<evidence type="ECO:0000313" key="3">
    <source>
        <dbReference type="EMBL" id="KCV71913.1"/>
    </source>
</evidence>
<evidence type="ECO:0008006" key="5">
    <source>
        <dbReference type="Google" id="ProtNLM"/>
    </source>
</evidence>
<feature type="region of interest" description="Disordered" evidence="2">
    <location>
        <begin position="18"/>
        <end position="56"/>
    </location>
</feature>
<organism evidence="3">
    <name type="scientific">Fonticula alba</name>
    <name type="common">Slime mold</name>
    <dbReference type="NCBI Taxonomy" id="691883"/>
    <lineage>
        <taxon>Eukaryota</taxon>
        <taxon>Rotosphaerida</taxon>
        <taxon>Fonticulaceae</taxon>
        <taxon>Fonticula</taxon>
    </lineage>
</organism>
<dbReference type="GeneID" id="20526048"/>
<name>A0A058ZDA6_FONAL</name>
<keyword evidence="4" id="KW-1185">Reference proteome</keyword>
<proteinExistence type="inferred from homology"/>
<dbReference type="GO" id="GO:0006508">
    <property type="term" value="P:proteolysis"/>
    <property type="evidence" value="ECO:0007669"/>
    <property type="project" value="InterPro"/>
</dbReference>
<sequence>MNSLRQVLGRAPSLPSALPAAAAEEAVRHGRRRVPRPGASTGGPATASAAVTGKPSPPARLRATYLLAGGRPGMLVIPRHLSSGTVVIARPGPRGARPSPPAPGDAQPKAHIPGLFLLAVAFAAFFAGQLPDSSFRAFSKAFPSTPLPMYGHHPIRREGLEEPRHVAAAAGAESAAGPDAGGLMAGRLAPAAAEASLNTTGHRAIDGAPDAPFSTSYADVPRGPAPTSGPASVASPLLSRDALVLAAEKALQSTVSIRLVTMRDKWGSSGETLPQSSSEGSGFFISEDGAVLTNAHVISAALSDADPAKSVLRVTDADGRVFHAEVLAVDPITDLAILQTYAAAGSQPASRVTPATFSQRSADLRPGEYVVAVGCPLGFKNSISAGILSATTRRPSDVGAVENGLTYLQNNFPLNQGNSGGPLLDLDGNVIGINTVKLNGEGISFAIRIDTALPFIRQLAQAGRVQRTPLGRHAPGSALVLLR</sequence>
<feature type="region of interest" description="Disordered" evidence="2">
    <location>
        <begin position="208"/>
        <end position="233"/>
    </location>
</feature>
<reference evidence="3" key="1">
    <citation type="submission" date="2013-04" db="EMBL/GenBank/DDBJ databases">
        <title>The Genome Sequence of Fonticula alba ATCC 38817.</title>
        <authorList>
            <consortium name="The Broad Institute Genomics Platform"/>
            <person name="Russ C."/>
            <person name="Cuomo C."/>
            <person name="Burger G."/>
            <person name="Gray M.W."/>
            <person name="Holland P.W.H."/>
            <person name="King N."/>
            <person name="Lang F.B.F."/>
            <person name="Roger A.J."/>
            <person name="Ruiz-Trillo I."/>
            <person name="Brown M."/>
            <person name="Walker B."/>
            <person name="Young S."/>
            <person name="Zeng Q."/>
            <person name="Gargeya S."/>
            <person name="Fitzgerald M."/>
            <person name="Haas B."/>
            <person name="Abouelleil A."/>
            <person name="Allen A.W."/>
            <person name="Alvarado L."/>
            <person name="Arachchi H.M."/>
            <person name="Berlin A.M."/>
            <person name="Chapman S.B."/>
            <person name="Gainer-Dewar J."/>
            <person name="Goldberg J."/>
            <person name="Griggs A."/>
            <person name="Gujja S."/>
            <person name="Hansen M."/>
            <person name="Howarth C."/>
            <person name="Imamovic A."/>
            <person name="Ireland A."/>
            <person name="Larimer J."/>
            <person name="McCowan C."/>
            <person name="Murphy C."/>
            <person name="Pearson M."/>
            <person name="Poon T.W."/>
            <person name="Priest M."/>
            <person name="Roberts A."/>
            <person name="Saif S."/>
            <person name="Shea T."/>
            <person name="Sisk P."/>
            <person name="Sykes S."/>
            <person name="Wortman J."/>
            <person name="Nusbaum C."/>
            <person name="Birren B."/>
        </authorList>
    </citation>
    <scope>NUCLEOTIDE SEQUENCE [LARGE SCALE GENOMIC DNA]</scope>
    <source>
        <strain evidence="3">ATCC 38817</strain>
    </source>
</reference>
<dbReference type="RefSeq" id="XP_009493491.1">
    <property type="nucleotide sequence ID" value="XM_009495216.1"/>
</dbReference>
<dbReference type="GO" id="GO:0004252">
    <property type="term" value="F:serine-type endopeptidase activity"/>
    <property type="evidence" value="ECO:0007669"/>
    <property type="project" value="InterPro"/>
</dbReference>
<evidence type="ECO:0000313" key="4">
    <source>
        <dbReference type="Proteomes" id="UP000030693"/>
    </source>
</evidence>
<comment type="similarity">
    <text evidence="1">Belongs to the peptidase S1C family.</text>
</comment>
<dbReference type="STRING" id="691883.A0A058ZDA6"/>
<accession>A0A058ZDA6</accession>
<feature type="compositionally biased region" description="Low complexity" evidence="2">
    <location>
        <begin position="36"/>
        <end position="50"/>
    </location>
</feature>
<evidence type="ECO:0000256" key="1">
    <source>
        <dbReference type="ARBA" id="ARBA00010541"/>
    </source>
</evidence>
<dbReference type="EMBL" id="KB932202">
    <property type="protein sequence ID" value="KCV71913.1"/>
    <property type="molecule type" value="Genomic_DNA"/>
</dbReference>
<dbReference type="InterPro" id="IPR009003">
    <property type="entry name" value="Peptidase_S1_PA"/>
</dbReference>